<dbReference type="AlphaFoldDB" id="A0A0F8X670"/>
<sequence length="30" mass="3547">MPKIKEITISRGRKYTENYQSINYQASITI</sequence>
<name>A0A0F8X670_9ZZZZ</name>
<organism evidence="1">
    <name type="scientific">marine sediment metagenome</name>
    <dbReference type="NCBI Taxonomy" id="412755"/>
    <lineage>
        <taxon>unclassified sequences</taxon>
        <taxon>metagenomes</taxon>
        <taxon>ecological metagenomes</taxon>
    </lineage>
</organism>
<feature type="non-terminal residue" evidence="1">
    <location>
        <position position="30"/>
    </location>
</feature>
<evidence type="ECO:0000313" key="1">
    <source>
        <dbReference type="EMBL" id="KKK64617.1"/>
    </source>
</evidence>
<reference evidence="1" key="1">
    <citation type="journal article" date="2015" name="Nature">
        <title>Complex archaea that bridge the gap between prokaryotes and eukaryotes.</title>
        <authorList>
            <person name="Spang A."/>
            <person name="Saw J.H."/>
            <person name="Jorgensen S.L."/>
            <person name="Zaremba-Niedzwiedzka K."/>
            <person name="Martijn J."/>
            <person name="Lind A.E."/>
            <person name="van Eijk R."/>
            <person name="Schleper C."/>
            <person name="Guy L."/>
            <person name="Ettema T.J."/>
        </authorList>
    </citation>
    <scope>NUCLEOTIDE SEQUENCE</scope>
</reference>
<proteinExistence type="predicted"/>
<gene>
    <name evidence="1" type="ORF">LCGC14_2982420</name>
</gene>
<comment type="caution">
    <text evidence="1">The sequence shown here is derived from an EMBL/GenBank/DDBJ whole genome shotgun (WGS) entry which is preliminary data.</text>
</comment>
<accession>A0A0F8X670</accession>
<protein>
    <submittedName>
        <fullName evidence="1">Uncharacterized protein</fullName>
    </submittedName>
</protein>
<dbReference type="EMBL" id="LAZR01060942">
    <property type="protein sequence ID" value="KKK64617.1"/>
    <property type="molecule type" value="Genomic_DNA"/>
</dbReference>